<protein>
    <recommendedName>
        <fullName evidence="2">Cell wall synthesis protein Wag31</fullName>
    </recommendedName>
    <alternativeName>
        <fullName evidence="7">Antigen 84</fullName>
    </alternativeName>
</protein>
<dbReference type="GO" id="GO:0005737">
    <property type="term" value="C:cytoplasm"/>
    <property type="evidence" value="ECO:0007669"/>
    <property type="project" value="UniProtKB-SubCell"/>
</dbReference>
<comment type="caution">
    <text evidence="10">The sequence shown here is derived from an EMBL/GenBank/DDBJ whole genome shotgun (WGS) entry which is preliminary data.</text>
</comment>
<dbReference type="InterPro" id="IPR019933">
    <property type="entry name" value="DivIVA_domain"/>
</dbReference>
<dbReference type="GO" id="GO:0051301">
    <property type="term" value="P:cell division"/>
    <property type="evidence" value="ECO:0007669"/>
    <property type="project" value="UniProtKB-KW"/>
</dbReference>
<dbReference type="NCBIfam" id="TIGR03544">
    <property type="entry name" value="DivI1A_domain"/>
    <property type="match status" value="1"/>
</dbReference>
<dbReference type="EMBL" id="LQOV01000018">
    <property type="protein sequence ID" value="ORV51205.1"/>
    <property type="molecule type" value="Genomic_DNA"/>
</dbReference>
<evidence type="ECO:0000256" key="6">
    <source>
        <dbReference type="ARBA" id="ARBA00023306"/>
    </source>
</evidence>
<feature type="region of interest" description="Disordered" evidence="9">
    <location>
        <begin position="264"/>
        <end position="286"/>
    </location>
</feature>
<dbReference type="Gene3D" id="6.10.250.660">
    <property type="match status" value="1"/>
</dbReference>
<evidence type="ECO:0000256" key="5">
    <source>
        <dbReference type="ARBA" id="ARBA00023054"/>
    </source>
</evidence>
<dbReference type="RefSeq" id="WP_085223462.1">
    <property type="nucleotide sequence ID" value="NZ_AP022576.1"/>
</dbReference>
<evidence type="ECO:0000256" key="4">
    <source>
        <dbReference type="ARBA" id="ARBA00022618"/>
    </source>
</evidence>
<reference evidence="10 11" key="1">
    <citation type="submission" date="2016-01" db="EMBL/GenBank/DDBJ databases">
        <title>The new phylogeny of the genus Mycobacterium.</title>
        <authorList>
            <person name="Tarcisio F."/>
            <person name="Conor M."/>
            <person name="Antonella G."/>
            <person name="Elisabetta G."/>
            <person name="Giulia F.S."/>
            <person name="Sara T."/>
            <person name="Anna F."/>
            <person name="Clotilde B."/>
            <person name="Roberto B."/>
            <person name="Veronica D.S."/>
            <person name="Fabio R."/>
            <person name="Monica P."/>
            <person name="Olivier J."/>
            <person name="Enrico T."/>
            <person name="Nicola S."/>
        </authorList>
    </citation>
    <scope>NUCLEOTIDE SEQUENCE [LARGE SCALE GENOMIC DNA]</scope>
    <source>
        <strain evidence="10 11">DSM 44852</strain>
    </source>
</reference>
<feature type="compositionally biased region" description="Basic and acidic residues" evidence="9">
    <location>
        <begin position="264"/>
        <end position="273"/>
    </location>
</feature>
<feature type="coiled-coil region" evidence="8">
    <location>
        <begin position="63"/>
        <end position="195"/>
    </location>
</feature>
<evidence type="ECO:0000256" key="3">
    <source>
        <dbReference type="ARBA" id="ARBA00022490"/>
    </source>
</evidence>
<evidence type="ECO:0000313" key="11">
    <source>
        <dbReference type="Proteomes" id="UP000193010"/>
    </source>
</evidence>
<dbReference type="STRING" id="292462.AWC05_26815"/>
<evidence type="ECO:0000256" key="9">
    <source>
        <dbReference type="SAM" id="MobiDB-lite"/>
    </source>
</evidence>
<keyword evidence="4" id="KW-0132">Cell division</keyword>
<dbReference type="Pfam" id="PF05103">
    <property type="entry name" value="DivIVA"/>
    <property type="match status" value="1"/>
</dbReference>
<comment type="subcellular location">
    <subcellularLocation>
        <location evidence="1">Cytoplasm</location>
    </subcellularLocation>
</comment>
<evidence type="ECO:0000256" key="1">
    <source>
        <dbReference type="ARBA" id="ARBA00004496"/>
    </source>
</evidence>
<dbReference type="AlphaFoldDB" id="A0A1X1U2Z0"/>
<dbReference type="Proteomes" id="UP000193010">
    <property type="component" value="Unassembled WGS sequence"/>
</dbReference>
<keyword evidence="11" id="KW-1185">Reference proteome</keyword>
<evidence type="ECO:0000256" key="2">
    <source>
        <dbReference type="ARBA" id="ARBA00018787"/>
    </source>
</evidence>
<gene>
    <name evidence="10" type="ORF">AWC05_26815</name>
</gene>
<sequence length="317" mass="35971">MALTPADVHNVAFSRARIGKRGYSEQEVDLFIDLVEQELIRHIEEDAELRHRNAELRNRDGGLKKREAELAQREAALHEHESEIRRHEVEIRKHEDQIRHQEAQLAHRGTPLPQQVAQLRHREAQVAQREAQFAQHEAQLARRESELRRREAELNQWESELRQQEAELEQHEAQLAGRESEIEHHEAELHHLLEQPHAVASGAEAATGQMARQQLRAVPPPVAVNGTARLEETRAVAAVHGRHDMERMAIRAVTDTLGNTLTETVHERTRRSEGTPAVASEQSTELDRLKEENAELARSLGLLKSAAALLAAALDRP</sequence>
<evidence type="ECO:0000313" key="10">
    <source>
        <dbReference type="EMBL" id="ORV51205.1"/>
    </source>
</evidence>
<evidence type="ECO:0000256" key="8">
    <source>
        <dbReference type="SAM" id="Coils"/>
    </source>
</evidence>
<dbReference type="InterPro" id="IPR007793">
    <property type="entry name" value="DivIVA_fam"/>
</dbReference>
<evidence type="ECO:0000256" key="7">
    <source>
        <dbReference type="ARBA" id="ARBA00031737"/>
    </source>
</evidence>
<keyword evidence="6" id="KW-0131">Cell cycle</keyword>
<proteinExistence type="predicted"/>
<dbReference type="OrthoDB" id="5198800at2"/>
<accession>A0A1X1U2Z0</accession>
<organism evidence="10 11">
    <name type="scientific">Mycobacterium florentinum</name>
    <dbReference type="NCBI Taxonomy" id="292462"/>
    <lineage>
        <taxon>Bacteria</taxon>
        <taxon>Bacillati</taxon>
        <taxon>Actinomycetota</taxon>
        <taxon>Actinomycetes</taxon>
        <taxon>Mycobacteriales</taxon>
        <taxon>Mycobacteriaceae</taxon>
        <taxon>Mycobacterium</taxon>
        <taxon>Mycobacterium simiae complex</taxon>
    </lineage>
</organism>
<keyword evidence="3" id="KW-0963">Cytoplasm</keyword>
<name>A0A1X1U2Z0_MYCFL</name>
<keyword evidence="5 8" id="KW-0175">Coiled coil</keyword>